<comment type="caution">
    <text evidence="1">The sequence shown here is derived from an EMBL/GenBank/DDBJ whole genome shotgun (WGS) entry which is preliminary data.</text>
</comment>
<keyword evidence="2" id="KW-1185">Reference proteome</keyword>
<evidence type="ECO:0000313" key="1">
    <source>
        <dbReference type="EMBL" id="MCY9760643.1"/>
    </source>
</evidence>
<organism evidence="1 2">
    <name type="scientific">Paenibacillus alvei</name>
    <name type="common">Bacillus alvei</name>
    <dbReference type="NCBI Taxonomy" id="44250"/>
    <lineage>
        <taxon>Bacteria</taxon>
        <taxon>Bacillati</taxon>
        <taxon>Bacillota</taxon>
        <taxon>Bacilli</taxon>
        <taxon>Bacillales</taxon>
        <taxon>Paenibacillaceae</taxon>
        <taxon>Paenibacillus</taxon>
    </lineage>
</organism>
<dbReference type="EMBL" id="JAMDNP010000015">
    <property type="protein sequence ID" value="MCY9760643.1"/>
    <property type="molecule type" value="Genomic_DNA"/>
</dbReference>
<dbReference type="Gene3D" id="3.30.70.1790">
    <property type="entry name" value="RepB DNA-primase, N-terminal domain"/>
    <property type="match status" value="1"/>
</dbReference>
<accession>A0ABT4GVA6</accession>
<name>A0ABT4GVA6_PAEAL</name>
<dbReference type="Proteomes" id="UP001527181">
    <property type="component" value="Unassembled WGS sequence"/>
</dbReference>
<gene>
    <name evidence="1" type="ORF">M5X12_08640</name>
</gene>
<dbReference type="RefSeq" id="WP_268598721.1">
    <property type="nucleotide sequence ID" value="NZ_JAMDNP010000015.1"/>
</dbReference>
<sequence length="476" mass="54088">MEATSPQSLLNDNKTFQLFQLMYGKNMKLNPSRIRSKRSSSYDNNRQWVFLGSKEKMKSVATLASVSALISDPQMNTTYYTPNGYYQRNNRLTETLRWLNAFVFDIDSSGESILDIMDRLTLAGLPKPTAIVKTPSGGFHVTYIFSEPVRATPNAIRLYTAIMSHISKDIGGDPAAVGANRIFRTPDDDTLIYFQPDQVHSFDFFKDWREINHPYKPAAENYRIIGGDIMNATAVQSLLNSPCKEGKRDRTCFTLALAMKASNWPIDVAEAAIEEWHSSNCLSQTSRAGKKALSLREALYKVKYVYNKAKLIGPSAEMIRELSGHDFHYPAHRHYEGPKCRENRLRSHYAEWRDDFLSLLCEKRVLSGTQTEIATLIKCPLSSFKLIINMLEEEGLIEVETKRGRGGKTIIRLVKNEEKETDIVREKVPSELKNTTVYVVDFVNKKLVNTVMLRQKSAIEYQRMIGSIDASDPPPD</sequence>
<proteinExistence type="predicted"/>
<protein>
    <submittedName>
        <fullName evidence="1">RepB family DNA primase</fullName>
    </submittedName>
</protein>
<evidence type="ECO:0000313" key="2">
    <source>
        <dbReference type="Proteomes" id="UP001527181"/>
    </source>
</evidence>
<reference evidence="1 2" key="1">
    <citation type="submission" date="2022-05" db="EMBL/GenBank/DDBJ databases">
        <title>Genome Sequencing of Bee-Associated Microbes.</title>
        <authorList>
            <person name="Dunlap C."/>
        </authorList>
    </citation>
    <scope>NUCLEOTIDE SEQUENCE [LARGE SCALE GENOMIC DNA]</scope>
    <source>
        <strain evidence="1 2">NRRL B-04010</strain>
    </source>
</reference>